<dbReference type="AlphaFoldDB" id="A0A8X8C942"/>
<reference evidence="2" key="1">
    <citation type="journal article" date="2020" name="bioRxiv">
        <title>Hybrid origin of Populus tomentosa Carr. identified through genome sequencing and phylogenomic analysis.</title>
        <authorList>
            <person name="An X."/>
            <person name="Gao K."/>
            <person name="Chen Z."/>
            <person name="Li J."/>
            <person name="Yang X."/>
            <person name="Yang X."/>
            <person name="Zhou J."/>
            <person name="Guo T."/>
            <person name="Zhao T."/>
            <person name="Huang S."/>
            <person name="Miao D."/>
            <person name="Khan W.U."/>
            <person name="Rao P."/>
            <person name="Ye M."/>
            <person name="Lei B."/>
            <person name="Liao W."/>
            <person name="Wang J."/>
            <person name="Ji L."/>
            <person name="Li Y."/>
            <person name="Guo B."/>
            <person name="Mustafa N.S."/>
            <person name="Li S."/>
            <person name="Yun Q."/>
            <person name="Keller S.R."/>
            <person name="Mao J."/>
            <person name="Zhang R."/>
            <person name="Strauss S.H."/>
        </authorList>
    </citation>
    <scope>NUCLEOTIDE SEQUENCE</scope>
    <source>
        <strain evidence="2">GM15</strain>
        <tissue evidence="2">Leaf</tissue>
    </source>
</reference>
<accession>A0A8X8C942</accession>
<sequence length="160" mass="17638">MGIKCQFSGRKAGICGGLRITEERILLDSSPENPLEFIQVQIAYVKSKFAIVISDSSEIKVEGRVKDRKPHLTKVDQPDMIGSVENILGEENVNVSFMSIDHQVILVGHPSVPVVKLSGLCRCPLCLRRRAAQDSQSSGFGRQSSIKEITLDDDDDRGQD</sequence>
<protein>
    <submittedName>
        <fullName evidence="2">Uncharacterized protein</fullName>
    </submittedName>
</protein>
<dbReference type="EMBL" id="JAAWWB010000030">
    <property type="protein sequence ID" value="KAG6745567.1"/>
    <property type="molecule type" value="Genomic_DNA"/>
</dbReference>
<gene>
    <name evidence="2" type="ORF">POTOM_050064</name>
</gene>
<dbReference type="Proteomes" id="UP000886885">
    <property type="component" value="Chromosome 15D"/>
</dbReference>
<feature type="region of interest" description="Disordered" evidence="1">
    <location>
        <begin position="136"/>
        <end position="160"/>
    </location>
</feature>
<evidence type="ECO:0000256" key="1">
    <source>
        <dbReference type="SAM" id="MobiDB-lite"/>
    </source>
</evidence>
<feature type="compositionally biased region" description="Acidic residues" evidence="1">
    <location>
        <begin position="151"/>
        <end position="160"/>
    </location>
</feature>
<evidence type="ECO:0000313" key="3">
    <source>
        <dbReference type="Proteomes" id="UP000886885"/>
    </source>
</evidence>
<comment type="caution">
    <text evidence="2">The sequence shown here is derived from an EMBL/GenBank/DDBJ whole genome shotgun (WGS) entry which is preliminary data.</text>
</comment>
<dbReference type="OrthoDB" id="1906626at2759"/>
<feature type="compositionally biased region" description="Polar residues" evidence="1">
    <location>
        <begin position="136"/>
        <end position="147"/>
    </location>
</feature>
<evidence type="ECO:0000313" key="2">
    <source>
        <dbReference type="EMBL" id="KAG6745567.1"/>
    </source>
</evidence>
<keyword evidence="3" id="KW-1185">Reference proteome</keyword>
<name>A0A8X8C942_POPTO</name>
<organism evidence="2 3">
    <name type="scientific">Populus tomentosa</name>
    <name type="common">Chinese white poplar</name>
    <dbReference type="NCBI Taxonomy" id="118781"/>
    <lineage>
        <taxon>Eukaryota</taxon>
        <taxon>Viridiplantae</taxon>
        <taxon>Streptophyta</taxon>
        <taxon>Embryophyta</taxon>
        <taxon>Tracheophyta</taxon>
        <taxon>Spermatophyta</taxon>
        <taxon>Magnoliopsida</taxon>
        <taxon>eudicotyledons</taxon>
        <taxon>Gunneridae</taxon>
        <taxon>Pentapetalae</taxon>
        <taxon>rosids</taxon>
        <taxon>fabids</taxon>
        <taxon>Malpighiales</taxon>
        <taxon>Salicaceae</taxon>
        <taxon>Saliceae</taxon>
        <taxon>Populus</taxon>
    </lineage>
</organism>
<proteinExistence type="predicted"/>